<dbReference type="AlphaFoldDB" id="A0A6G0TM17"/>
<reference evidence="2 3" key="1">
    <citation type="submission" date="2019-08" db="EMBL/GenBank/DDBJ databases">
        <title>The genome of the soybean aphid Biotype 1, its phylome, world population structure and adaptation to the North American continent.</title>
        <authorList>
            <person name="Giordano R."/>
            <person name="Donthu R.K."/>
            <person name="Hernandez A.G."/>
            <person name="Wright C.L."/>
            <person name="Zimin A.V."/>
        </authorList>
    </citation>
    <scope>NUCLEOTIDE SEQUENCE [LARGE SCALE GENOMIC DNA]</scope>
    <source>
        <tissue evidence="2">Whole aphids</tissue>
    </source>
</reference>
<dbReference type="EMBL" id="VYZN01000027">
    <property type="protein sequence ID" value="KAE9534914.1"/>
    <property type="molecule type" value="Genomic_DNA"/>
</dbReference>
<keyword evidence="1" id="KW-0472">Membrane</keyword>
<evidence type="ECO:0000313" key="2">
    <source>
        <dbReference type="EMBL" id="KAE9534914.1"/>
    </source>
</evidence>
<evidence type="ECO:0000313" key="3">
    <source>
        <dbReference type="Proteomes" id="UP000475862"/>
    </source>
</evidence>
<keyword evidence="1" id="KW-1133">Transmembrane helix</keyword>
<comment type="caution">
    <text evidence="2">The sequence shown here is derived from an EMBL/GenBank/DDBJ whole genome shotgun (WGS) entry which is preliminary data.</text>
</comment>
<organism evidence="2 3">
    <name type="scientific">Aphis glycines</name>
    <name type="common">Soybean aphid</name>
    <dbReference type="NCBI Taxonomy" id="307491"/>
    <lineage>
        <taxon>Eukaryota</taxon>
        <taxon>Metazoa</taxon>
        <taxon>Ecdysozoa</taxon>
        <taxon>Arthropoda</taxon>
        <taxon>Hexapoda</taxon>
        <taxon>Insecta</taxon>
        <taxon>Pterygota</taxon>
        <taxon>Neoptera</taxon>
        <taxon>Paraneoptera</taxon>
        <taxon>Hemiptera</taxon>
        <taxon>Sternorrhyncha</taxon>
        <taxon>Aphidomorpha</taxon>
        <taxon>Aphidoidea</taxon>
        <taxon>Aphididae</taxon>
        <taxon>Aphidini</taxon>
        <taxon>Aphis</taxon>
        <taxon>Aphis</taxon>
    </lineage>
</organism>
<gene>
    <name evidence="2" type="ORF">AGLY_008206</name>
</gene>
<sequence length="309" mass="35878">MATAYLHPQSGTFAPRGISYAPTYFAYNVPIVIHNIDYFYLVKVVHANSIVHGASEGGSAQIDGGNFDNIDKNFCQQSPVIDIPLSYVVCHLVHSERSEECIGFTMIGHFSIFERILEIKAKRIKLNKKDPLVRSESFFIERNHIAFKSNTYNKIILSCPKTEGTMDKHPPPTYFIFLLLFYLYILDKKKKKFLHILILYRIKKKVKTLNFKNLISIIFIKNGQDDQKLLDYNRPGKMVGTTSTLLLCRAGFASATDRQKNYIYYRQNFLHFYLFLSQNLSYFMKLYFSKTSEHIINQANTKFNKINKN</sequence>
<name>A0A6G0TM17_APHGL</name>
<accession>A0A6G0TM17</accession>
<feature type="transmembrane region" description="Helical" evidence="1">
    <location>
        <begin position="169"/>
        <end position="186"/>
    </location>
</feature>
<keyword evidence="3" id="KW-1185">Reference proteome</keyword>
<keyword evidence="1" id="KW-0812">Transmembrane</keyword>
<dbReference type="Proteomes" id="UP000475862">
    <property type="component" value="Unassembled WGS sequence"/>
</dbReference>
<evidence type="ECO:0000256" key="1">
    <source>
        <dbReference type="SAM" id="Phobius"/>
    </source>
</evidence>
<proteinExistence type="predicted"/>
<protein>
    <submittedName>
        <fullName evidence="2">Uncharacterized protein</fullName>
    </submittedName>
</protein>